<evidence type="ECO:0000256" key="8">
    <source>
        <dbReference type="SAM" id="MobiDB-lite"/>
    </source>
</evidence>
<keyword evidence="2" id="KW-0158">Chromosome</keyword>
<dbReference type="GO" id="GO:0007094">
    <property type="term" value="P:mitotic spindle assembly checkpoint signaling"/>
    <property type="evidence" value="ECO:0007669"/>
    <property type="project" value="InterPro"/>
</dbReference>
<dbReference type="GO" id="GO:0032991">
    <property type="term" value="C:protein-containing complex"/>
    <property type="evidence" value="ECO:0007669"/>
    <property type="project" value="UniProtKB-ARBA"/>
</dbReference>
<dbReference type="PANTHER" id="PTHR14030">
    <property type="entry name" value="MITOTIC CHECKPOINT SERINE/THREONINE-PROTEIN KINASE BUB1"/>
    <property type="match status" value="1"/>
</dbReference>
<dbReference type="CDD" id="cd13981">
    <property type="entry name" value="STKc_Bub1_BubR1"/>
    <property type="match status" value="1"/>
</dbReference>
<dbReference type="OrthoDB" id="248495at2759"/>
<feature type="region of interest" description="Disordered" evidence="8">
    <location>
        <begin position="443"/>
        <end position="498"/>
    </location>
</feature>
<dbReference type="Gene3D" id="1.25.40.430">
    <property type="match status" value="1"/>
</dbReference>
<dbReference type="Pfam" id="PF00069">
    <property type="entry name" value="Pkinase"/>
    <property type="match status" value="1"/>
</dbReference>
<dbReference type="InterPro" id="IPR008271">
    <property type="entry name" value="Ser/Thr_kinase_AS"/>
</dbReference>
<keyword evidence="4" id="KW-0995">Kinetochore</keyword>
<dbReference type="InterPro" id="IPR017441">
    <property type="entry name" value="Protein_kinase_ATP_BS"/>
</dbReference>
<organism evidence="11 12">
    <name type="scientific">Psylliodes chrysocephalus</name>
    <dbReference type="NCBI Taxonomy" id="3402493"/>
    <lineage>
        <taxon>Eukaryota</taxon>
        <taxon>Metazoa</taxon>
        <taxon>Ecdysozoa</taxon>
        <taxon>Arthropoda</taxon>
        <taxon>Hexapoda</taxon>
        <taxon>Insecta</taxon>
        <taxon>Pterygota</taxon>
        <taxon>Neoptera</taxon>
        <taxon>Endopterygota</taxon>
        <taxon>Coleoptera</taxon>
        <taxon>Polyphaga</taxon>
        <taxon>Cucujiformia</taxon>
        <taxon>Chrysomeloidea</taxon>
        <taxon>Chrysomelidae</taxon>
        <taxon>Galerucinae</taxon>
        <taxon>Alticini</taxon>
        <taxon>Psylliodes</taxon>
    </lineage>
</organism>
<evidence type="ECO:0000256" key="2">
    <source>
        <dbReference type="ARBA" id="ARBA00022454"/>
    </source>
</evidence>
<dbReference type="Proteomes" id="UP001153636">
    <property type="component" value="Chromosome 8"/>
</dbReference>
<dbReference type="AlphaFoldDB" id="A0A9P0GFT4"/>
<dbReference type="PROSITE" id="PS00108">
    <property type="entry name" value="PROTEIN_KINASE_ST"/>
    <property type="match status" value="1"/>
</dbReference>
<evidence type="ECO:0000259" key="10">
    <source>
        <dbReference type="PROSITE" id="PS51489"/>
    </source>
</evidence>
<dbReference type="PANTHER" id="PTHR14030:SF4">
    <property type="entry name" value="BUB1 KINASE, ISOFORM A-RELATED"/>
    <property type="match status" value="1"/>
</dbReference>
<gene>
    <name evidence="11" type="ORF">PSYICH_LOCUS14609</name>
</gene>
<dbReference type="GO" id="GO:0005634">
    <property type="term" value="C:nucleus"/>
    <property type="evidence" value="ECO:0007669"/>
    <property type="project" value="TreeGrafter"/>
</dbReference>
<feature type="compositionally biased region" description="Low complexity" evidence="8">
    <location>
        <begin position="461"/>
        <end position="474"/>
    </location>
</feature>
<feature type="domain" description="BUB1 N-terminal" evidence="10">
    <location>
        <begin position="45"/>
        <end position="201"/>
    </location>
</feature>
<sequence length="1128" mass="127475">MEFELSKENILPLAGGRNVQQLGMGLQAQTNRGLQLELLQQKEQWETLIKSYTGEDPLDNYYRYISWIEQTYPKHGHEGNLIPLLEHCLSLFENDQRYINERRFCKLWIKYIDLQQNPFELYHMMKAKGLCTGCADFYKAWAYYHEAAGDFQAANKVFEEGKNNCAQPFEDLMHAHQNLIMAAGQHLIYGPDECRLIEKRQALTALHTYKPGKVSSVRVPSSNGVVTVPSNSSSSSSRSNASVYVHEDRPGETAAAVVDAPPISIIAAAKRQEVPKENTLKAGPWTGTVPVKKRVIGSGAGKVAGFLVHEDTEEPQRGLRLPKNYPKTTLEDYTDWHVAVSYPDPPNPAERPMYPKQLVYAELNTEFCIEEIRARRYLKKTSQQPILIDDDEEVEFVQETTSQAQNDSLCRSLKRSPLLKTPLQFKSSPMHVQQHLPSRQYVSPMQPQQPVRHLAVPMQSQQHTPTQHTPTQHQESPMQAQQHLSQRQHTSPIQQQVAPMQVQHLATLSPMQTQNLATVSPMQTQHLATVSPMQTQHSPMETQSSPMQDQDCRLFEMTSDDVVSWGVPKANFNIWQSPANKAGPSFNIFEQILEQNQPKGSAMKTAFKSLNADELAETGSRGGMDVAVTAQATDSAKRVSLFCDNSSMDDTVNTNAFFSLNTMQASTPQKMVSVSDQNMIPVRDQNMIPVRDQKMIPVRDHKILSIIEEEKSLFGSSSSSGSGTTNQLGMISEEHNSNLAQNLMANAELRSVLGNLIGTTQSGRENQNSTIHSTMLESSMREMPAPATVKPLDFVPSDPFKSQLISQLLERVAFPGPHTFGYTEVQFIPRLCVKKEPICVGRERYVVDKQLGKGTFGTVYKAIDVGCNMTVAMKFQKPANKWEYYICRELQSRLANHPLRDRFMDVPLAYFGDQASLIISTYMPGGSLLDLANVHKQKLGKTMKECLVVYFCIQMLQIVQAMHQVHIIHADIKPDNFLVFITPENTVGLQLIDFGCSIDMSLFPRNASFRRRVTTEDFICCEMLDERPWNYHTDMFCIAATAHVLLFDTYIKLQKKENVWSIQQRFPRYLKVDLWNMFFSTLLNQQTGPADAASLILLFEETLETLNKDTISALPSQMRIIVNLLKNR</sequence>
<evidence type="ECO:0000313" key="12">
    <source>
        <dbReference type="Proteomes" id="UP001153636"/>
    </source>
</evidence>
<dbReference type="Pfam" id="PF08311">
    <property type="entry name" value="Mad3_BUB1_I"/>
    <property type="match status" value="1"/>
</dbReference>
<evidence type="ECO:0000259" key="9">
    <source>
        <dbReference type="PROSITE" id="PS50011"/>
    </source>
</evidence>
<evidence type="ECO:0000256" key="1">
    <source>
        <dbReference type="ARBA" id="ARBA00004629"/>
    </source>
</evidence>
<dbReference type="FunFam" id="1.25.40.430:FF:000003">
    <property type="entry name" value="Checkpoint serine/threonine-protein kinase BUB1"/>
    <property type="match status" value="1"/>
</dbReference>
<dbReference type="GO" id="GO:0051754">
    <property type="term" value="P:meiotic sister chromatid cohesion, centromeric"/>
    <property type="evidence" value="ECO:0007669"/>
    <property type="project" value="TreeGrafter"/>
</dbReference>
<dbReference type="SMART" id="SM00220">
    <property type="entry name" value="S_TKc"/>
    <property type="match status" value="1"/>
</dbReference>
<keyword evidence="3 7" id="KW-0547">Nucleotide-binding</keyword>
<dbReference type="InterPro" id="IPR015661">
    <property type="entry name" value="Bub1/Mad3"/>
</dbReference>
<evidence type="ECO:0000256" key="3">
    <source>
        <dbReference type="ARBA" id="ARBA00022741"/>
    </source>
</evidence>
<feature type="domain" description="Protein kinase" evidence="9">
    <location>
        <begin position="845"/>
        <end position="1128"/>
    </location>
</feature>
<dbReference type="GO" id="GO:0005524">
    <property type="term" value="F:ATP binding"/>
    <property type="evidence" value="ECO:0007669"/>
    <property type="project" value="UniProtKB-UniRule"/>
</dbReference>
<dbReference type="PROSITE" id="PS00107">
    <property type="entry name" value="PROTEIN_KINASE_ATP"/>
    <property type="match status" value="1"/>
</dbReference>
<dbReference type="GO" id="GO:0004672">
    <property type="term" value="F:protein kinase activity"/>
    <property type="evidence" value="ECO:0007669"/>
    <property type="project" value="InterPro"/>
</dbReference>
<comment type="subcellular location">
    <subcellularLocation>
        <location evidence="1">Chromosome</location>
        <location evidence="1">Centromere</location>
        <location evidence="1">Kinetochore</location>
    </subcellularLocation>
</comment>
<dbReference type="GO" id="GO:0000776">
    <property type="term" value="C:kinetochore"/>
    <property type="evidence" value="ECO:0007669"/>
    <property type="project" value="UniProtKB-KW"/>
</dbReference>
<proteinExistence type="predicted"/>
<evidence type="ECO:0008006" key="13">
    <source>
        <dbReference type="Google" id="ProtNLM"/>
    </source>
</evidence>
<dbReference type="EMBL" id="OV651820">
    <property type="protein sequence ID" value="CAH1114320.1"/>
    <property type="molecule type" value="Genomic_DNA"/>
</dbReference>
<evidence type="ECO:0000256" key="6">
    <source>
        <dbReference type="ARBA" id="ARBA00023328"/>
    </source>
</evidence>
<dbReference type="InterPro" id="IPR011009">
    <property type="entry name" value="Kinase-like_dom_sf"/>
</dbReference>
<dbReference type="SUPFAM" id="SSF56112">
    <property type="entry name" value="Protein kinase-like (PK-like)"/>
    <property type="match status" value="1"/>
</dbReference>
<keyword evidence="12" id="KW-1185">Reference proteome</keyword>
<dbReference type="InterPro" id="IPR000719">
    <property type="entry name" value="Prot_kinase_dom"/>
</dbReference>
<evidence type="ECO:0000256" key="4">
    <source>
        <dbReference type="ARBA" id="ARBA00022838"/>
    </source>
</evidence>
<feature type="compositionally biased region" description="Polar residues" evidence="8">
    <location>
        <begin position="475"/>
        <end position="498"/>
    </location>
</feature>
<evidence type="ECO:0000256" key="5">
    <source>
        <dbReference type="ARBA" id="ARBA00022840"/>
    </source>
</evidence>
<evidence type="ECO:0000313" key="11">
    <source>
        <dbReference type="EMBL" id="CAH1114320.1"/>
    </source>
</evidence>
<dbReference type="Gene3D" id="1.10.510.10">
    <property type="entry name" value="Transferase(Phosphotransferase) domain 1"/>
    <property type="match status" value="1"/>
</dbReference>
<dbReference type="SMART" id="SM00777">
    <property type="entry name" value="Mad3_BUB1_I"/>
    <property type="match status" value="1"/>
</dbReference>
<dbReference type="PROSITE" id="PS50011">
    <property type="entry name" value="PROTEIN_KINASE_DOM"/>
    <property type="match status" value="1"/>
</dbReference>
<keyword evidence="6" id="KW-0137">Centromere</keyword>
<dbReference type="PROSITE" id="PS51489">
    <property type="entry name" value="BUB1_N"/>
    <property type="match status" value="1"/>
</dbReference>
<protein>
    <recommendedName>
        <fullName evidence="13">Bub1</fullName>
    </recommendedName>
</protein>
<feature type="binding site" evidence="7">
    <location>
        <position position="874"/>
    </location>
    <ligand>
        <name>ATP</name>
        <dbReference type="ChEBI" id="CHEBI:30616"/>
    </ligand>
</feature>
<name>A0A9P0GFT4_9CUCU</name>
<evidence type="ECO:0000256" key="7">
    <source>
        <dbReference type="PROSITE-ProRule" id="PRU10141"/>
    </source>
</evidence>
<dbReference type="InterPro" id="IPR013212">
    <property type="entry name" value="Mad3/Bub1_I"/>
</dbReference>
<accession>A0A9P0GFT4</accession>
<reference evidence="11" key="1">
    <citation type="submission" date="2022-01" db="EMBL/GenBank/DDBJ databases">
        <authorList>
            <person name="King R."/>
        </authorList>
    </citation>
    <scope>NUCLEOTIDE SEQUENCE</scope>
</reference>
<keyword evidence="5 7" id="KW-0067">ATP-binding</keyword>